<evidence type="ECO:0000313" key="1">
    <source>
        <dbReference type="EMBL" id="BBE08860.1"/>
    </source>
</evidence>
<evidence type="ECO:0000313" key="2">
    <source>
        <dbReference type="Proteomes" id="UP000282597"/>
    </source>
</evidence>
<dbReference type="Gene3D" id="3.40.630.30">
    <property type="match status" value="1"/>
</dbReference>
<protein>
    <submittedName>
        <fullName evidence="1">Uncharacterized protein</fullName>
    </submittedName>
</protein>
<dbReference type="Proteomes" id="UP000282597">
    <property type="component" value="Chromosome"/>
</dbReference>
<organism evidence="1 2">
    <name type="scientific">Mycoavidus cysteinexigens</name>
    <dbReference type="NCBI Taxonomy" id="1553431"/>
    <lineage>
        <taxon>Bacteria</taxon>
        <taxon>Pseudomonadati</taxon>
        <taxon>Pseudomonadota</taxon>
        <taxon>Betaproteobacteria</taxon>
        <taxon>Burkholderiales</taxon>
        <taxon>Burkholderiaceae</taxon>
        <taxon>Mycoavidus</taxon>
    </lineage>
</organism>
<name>A0A2Z6ETX6_9BURK</name>
<dbReference type="AlphaFoldDB" id="A0A2Z6ETX6"/>
<dbReference type="EMBL" id="AP018150">
    <property type="protein sequence ID" value="BBE08860.1"/>
    <property type="molecule type" value="Genomic_DNA"/>
</dbReference>
<accession>A0A2Z6ETX6</accession>
<reference evidence="1 2" key="1">
    <citation type="journal article" date="2018" name="Microbes Environ.">
        <title>Comparative Genomic Insights into Endofungal Lifestyles of Two Bacterial Endosymbionts, Mycoavidus cysteinexigens and Burkholderia rhizoxinica.</title>
        <authorList>
            <person name="Sharmin D."/>
            <person name="Guo Y."/>
            <person name="Nishizawa T."/>
            <person name="Ohshima S."/>
            <person name="Sato Y."/>
            <person name="Takashima Y."/>
            <person name="Narisawa K."/>
            <person name="Ohta H."/>
        </authorList>
    </citation>
    <scope>NUCLEOTIDE SEQUENCE [LARGE SCALE GENOMIC DNA]</scope>
    <source>
        <strain evidence="1 2">B1-EB</strain>
    </source>
</reference>
<dbReference type="RefSeq" id="WP_045362929.1">
    <property type="nucleotide sequence ID" value="NZ_AP018150.1"/>
</dbReference>
<proteinExistence type="predicted"/>
<dbReference type="InterPro" id="IPR016181">
    <property type="entry name" value="Acyl_CoA_acyltransferase"/>
</dbReference>
<dbReference type="KEGG" id="mcys:MCB1EB_0699"/>
<sequence length="241" mass="27718">MELDVGIQKLINFLDYVFSQKSSFDIHSASYAQAPMDEIRQYRNNQYLLREQHYLFNELQIKCEEQFQLDQRSHHFWVTKDGELVGCIRATPAPFELEMAMAGATLSLSPFSDYIELSRLITSHNHEVSAFSIRLLACVALFSLKNQYSGFLAMCKAPQRRLFQRFGMKPLSSEYLTLPERNHGKYWFMAGNWNEIAMGPGCSIPEGYLIPELTTPPHPLAADLSFLDFKHNPQGNIHAQF</sequence>
<dbReference type="SUPFAM" id="SSF55729">
    <property type="entry name" value="Acyl-CoA N-acyltransferases (Nat)"/>
    <property type="match status" value="1"/>
</dbReference>
<keyword evidence="2" id="KW-1185">Reference proteome</keyword>
<gene>
    <name evidence="1" type="ORF">MCB1EB_0699</name>
</gene>